<feature type="domain" description="4Fe-4S ferredoxin-type" evidence="15">
    <location>
        <begin position="182"/>
        <end position="211"/>
    </location>
</feature>
<dbReference type="Gene3D" id="3.30.70.20">
    <property type="match status" value="1"/>
</dbReference>
<dbReference type="GO" id="GO:0008137">
    <property type="term" value="F:NADH dehydrogenase (ubiquinone) activity"/>
    <property type="evidence" value="ECO:0007669"/>
    <property type="project" value="InterPro"/>
</dbReference>
<evidence type="ECO:0000256" key="6">
    <source>
        <dbReference type="ARBA" id="ARBA00022723"/>
    </source>
</evidence>
<keyword evidence="7" id="KW-0677">Repeat</keyword>
<dbReference type="GO" id="GO:0016020">
    <property type="term" value="C:membrane"/>
    <property type="evidence" value="ECO:0007669"/>
    <property type="project" value="UniProtKB-SubCell"/>
</dbReference>
<keyword evidence="9" id="KW-0408">Iron</keyword>
<dbReference type="NCBIfam" id="TIGR02512">
    <property type="entry name" value="FeFe_hydrog_A"/>
    <property type="match status" value="1"/>
</dbReference>
<dbReference type="SUPFAM" id="SSF53920">
    <property type="entry name" value="Fe-only hydrogenase"/>
    <property type="match status" value="1"/>
</dbReference>
<dbReference type="InterPro" id="IPR050340">
    <property type="entry name" value="Cytosolic_Fe-S_CAF"/>
</dbReference>
<dbReference type="eggNOG" id="COG3383">
    <property type="taxonomic scope" value="Bacteria"/>
</dbReference>
<keyword evidence="8" id="KW-1278">Translocase</keyword>
<dbReference type="InterPro" id="IPR001041">
    <property type="entry name" value="2Fe-2S_ferredoxin-type"/>
</dbReference>
<dbReference type="Pfam" id="PF02906">
    <property type="entry name" value="Fe_hyd_lg_C"/>
    <property type="match status" value="1"/>
</dbReference>
<dbReference type="InterPro" id="IPR000283">
    <property type="entry name" value="NADH_UbQ_OxRdtase_75kDa_su_CS"/>
</dbReference>
<feature type="domain" description="2Fe-2S ferredoxin-type" evidence="14">
    <location>
        <begin position="2"/>
        <end position="80"/>
    </location>
</feature>
<dbReference type="GO" id="GO:0042773">
    <property type="term" value="P:ATP synthesis coupled electron transport"/>
    <property type="evidence" value="ECO:0007669"/>
    <property type="project" value="InterPro"/>
</dbReference>
<dbReference type="InterPro" id="IPR019574">
    <property type="entry name" value="NADH_UbQ_OxRdtase_Gsu_4Fe4S-bd"/>
</dbReference>
<evidence type="ECO:0000256" key="13">
    <source>
        <dbReference type="ARBA" id="ARBA00034078"/>
    </source>
</evidence>
<dbReference type="InterPro" id="IPR036991">
    <property type="entry name" value="Fe_hydrogenase_ssu_sf"/>
</dbReference>
<evidence type="ECO:0000256" key="7">
    <source>
        <dbReference type="ARBA" id="ARBA00022737"/>
    </source>
</evidence>
<dbReference type="PANTHER" id="PTHR11615">
    <property type="entry name" value="NITRATE, FORMATE, IRON DEHYDROGENASE"/>
    <property type="match status" value="1"/>
</dbReference>
<comment type="subcellular location">
    <subcellularLocation>
        <location evidence="2">Membrane</location>
    </subcellularLocation>
</comment>
<dbReference type="Pfam" id="PF13510">
    <property type="entry name" value="Fer2_4"/>
    <property type="match status" value="1"/>
</dbReference>
<dbReference type="GO" id="GO:0051537">
    <property type="term" value="F:2 iron, 2 sulfur cluster binding"/>
    <property type="evidence" value="ECO:0007669"/>
    <property type="project" value="UniProtKB-KW"/>
</dbReference>
<comment type="cofactor">
    <cofactor evidence="1">
        <name>[4Fe-4S] cluster</name>
        <dbReference type="ChEBI" id="CHEBI:49883"/>
    </cofactor>
</comment>
<dbReference type="PROSITE" id="PS51085">
    <property type="entry name" value="2FE2S_FER_2"/>
    <property type="match status" value="1"/>
</dbReference>
<dbReference type="Pfam" id="PF10588">
    <property type="entry name" value="NADH-G_4Fe-4S_3"/>
    <property type="match status" value="1"/>
</dbReference>
<dbReference type="SMART" id="SM00902">
    <property type="entry name" value="Fe_hyd_SSU"/>
    <property type="match status" value="1"/>
</dbReference>
<dbReference type="InterPro" id="IPR017900">
    <property type="entry name" value="4Fe4S_Fe_S_CS"/>
</dbReference>
<keyword evidence="6" id="KW-0479">Metal-binding</keyword>
<dbReference type="InterPro" id="IPR004108">
    <property type="entry name" value="Fe_hydrogenase_lsu_C"/>
</dbReference>
<dbReference type="GO" id="GO:0005506">
    <property type="term" value="F:iron ion binding"/>
    <property type="evidence" value="ECO:0007669"/>
    <property type="project" value="InterPro"/>
</dbReference>
<keyword evidence="10" id="KW-0411">Iron-sulfur</keyword>
<dbReference type="InterPro" id="IPR036010">
    <property type="entry name" value="2Fe-2S_ferredoxin-like_sf"/>
</dbReference>
<reference evidence="17 18" key="1">
    <citation type="submission" date="2009-02" db="EMBL/GenBank/DDBJ databases">
        <title>Sequencing of the draft genome and assembly of Dethiobacter alkaliphilus AHT 1.</title>
        <authorList>
            <consortium name="US DOE Joint Genome Institute (JGI-PGF)"/>
            <person name="Lucas S."/>
            <person name="Copeland A."/>
            <person name="Lapidus A."/>
            <person name="Glavina del Rio T."/>
            <person name="Dalin E."/>
            <person name="Tice H."/>
            <person name="Bruce D."/>
            <person name="Goodwin L."/>
            <person name="Pitluck S."/>
            <person name="Larimer F."/>
            <person name="Land M.L."/>
            <person name="Hauser L."/>
            <person name="Muyzer G."/>
        </authorList>
    </citation>
    <scope>NUCLEOTIDE SEQUENCE [LARGE SCALE GENOMIC DNA]</scope>
    <source>
        <strain evidence="17 18">AHT 1</strain>
    </source>
</reference>
<dbReference type="FunFam" id="3.30.70.20:FF:000035">
    <property type="entry name" value="Iron hydrogenase 1"/>
    <property type="match status" value="1"/>
</dbReference>
<dbReference type="PROSITE" id="PS00198">
    <property type="entry name" value="4FE4S_FER_1"/>
    <property type="match status" value="1"/>
</dbReference>
<keyword evidence="12" id="KW-0472">Membrane</keyword>
<evidence type="ECO:0000256" key="4">
    <source>
        <dbReference type="ARBA" id="ARBA00022485"/>
    </source>
</evidence>
<evidence type="ECO:0000256" key="5">
    <source>
        <dbReference type="ARBA" id="ARBA00022714"/>
    </source>
</evidence>
<organism evidence="17 18">
    <name type="scientific">Dethiobacter alkaliphilus AHT 1</name>
    <dbReference type="NCBI Taxonomy" id="555088"/>
    <lineage>
        <taxon>Bacteria</taxon>
        <taxon>Bacillati</taxon>
        <taxon>Bacillota</taxon>
        <taxon>Dethiobacteria</taxon>
        <taxon>Dethiobacterales</taxon>
        <taxon>Dethiobacteraceae</taxon>
        <taxon>Dethiobacter</taxon>
    </lineage>
</organism>
<keyword evidence="11" id="KW-0520">NAD</keyword>
<dbReference type="SUPFAM" id="SSF54292">
    <property type="entry name" value="2Fe-2S ferredoxin-like"/>
    <property type="match status" value="1"/>
</dbReference>
<feature type="domain" description="4Fe-4S His(Cys)3-ligated-type" evidence="16">
    <location>
        <begin position="80"/>
        <end position="119"/>
    </location>
</feature>
<dbReference type="PROSITE" id="PS51379">
    <property type="entry name" value="4FE4S_FER_2"/>
    <property type="match status" value="2"/>
</dbReference>
<dbReference type="eggNOG" id="COG4624">
    <property type="taxonomic scope" value="Bacteria"/>
</dbReference>
<evidence type="ECO:0000256" key="1">
    <source>
        <dbReference type="ARBA" id="ARBA00001966"/>
    </source>
</evidence>
<accession>C0GH14</accession>
<dbReference type="SMART" id="SM00929">
    <property type="entry name" value="NADH-G_4Fe-4S_3"/>
    <property type="match status" value="1"/>
</dbReference>
<evidence type="ECO:0000313" key="18">
    <source>
        <dbReference type="Proteomes" id="UP000006443"/>
    </source>
</evidence>
<dbReference type="PROSITE" id="PS00641">
    <property type="entry name" value="COMPLEX1_75K_1"/>
    <property type="match status" value="1"/>
</dbReference>
<keyword evidence="5" id="KW-0001">2Fe-2S</keyword>
<dbReference type="AlphaFoldDB" id="C0GH14"/>
<evidence type="ECO:0000256" key="9">
    <source>
        <dbReference type="ARBA" id="ARBA00023004"/>
    </source>
</evidence>
<evidence type="ECO:0000259" key="15">
    <source>
        <dbReference type="PROSITE" id="PS51379"/>
    </source>
</evidence>
<evidence type="ECO:0000256" key="12">
    <source>
        <dbReference type="ARBA" id="ARBA00023136"/>
    </source>
</evidence>
<feature type="domain" description="4Fe-4S ferredoxin-type" evidence="15">
    <location>
        <begin position="139"/>
        <end position="169"/>
    </location>
</feature>
<dbReference type="InterPro" id="IPR013352">
    <property type="entry name" value="Fe_hydrogenase_subset"/>
</dbReference>
<dbReference type="InterPro" id="IPR017896">
    <property type="entry name" value="4Fe4S_Fe-S-bd"/>
</dbReference>
<evidence type="ECO:0000259" key="14">
    <source>
        <dbReference type="PROSITE" id="PS51085"/>
    </source>
</evidence>
<keyword evidence="4" id="KW-0004">4Fe-4S</keyword>
<dbReference type="Proteomes" id="UP000006443">
    <property type="component" value="Unassembled WGS sequence"/>
</dbReference>
<comment type="similarity">
    <text evidence="3">Belongs to the complex I 75 kDa subunit family.</text>
</comment>
<dbReference type="GO" id="GO:0051539">
    <property type="term" value="F:4 iron, 4 sulfur cluster binding"/>
    <property type="evidence" value="ECO:0007669"/>
    <property type="project" value="UniProtKB-KW"/>
</dbReference>
<dbReference type="Gene3D" id="4.10.260.20">
    <property type="entry name" value="Iron hydrogenase, small subunit"/>
    <property type="match status" value="1"/>
</dbReference>
<dbReference type="SUPFAM" id="SSF54862">
    <property type="entry name" value="4Fe-4S ferredoxins"/>
    <property type="match status" value="1"/>
</dbReference>
<evidence type="ECO:0000313" key="17">
    <source>
        <dbReference type="EMBL" id="EEG77316.1"/>
    </source>
</evidence>
<proteinExistence type="inferred from homology"/>
<comment type="cofactor">
    <cofactor evidence="13">
        <name>[2Fe-2S] cluster</name>
        <dbReference type="ChEBI" id="CHEBI:190135"/>
    </cofactor>
</comment>
<keyword evidence="18" id="KW-1185">Reference proteome</keyword>
<dbReference type="Gene3D" id="3.40.950.10">
    <property type="entry name" value="Fe-only Hydrogenase (Larger Subunit), Chain L, domain 3"/>
    <property type="match status" value="1"/>
</dbReference>
<evidence type="ECO:0000256" key="8">
    <source>
        <dbReference type="ARBA" id="ARBA00022967"/>
    </source>
</evidence>
<dbReference type="PROSITE" id="PS51839">
    <property type="entry name" value="4FE4S_HC3"/>
    <property type="match status" value="1"/>
</dbReference>
<dbReference type="NCBIfam" id="NF040763">
    <property type="entry name" value="FeFe_hydrog_A6"/>
    <property type="match status" value="1"/>
</dbReference>
<dbReference type="InterPro" id="IPR003149">
    <property type="entry name" value="Fe_hydrogenase_ssu"/>
</dbReference>
<dbReference type="Gene3D" id="3.10.20.740">
    <property type="match status" value="1"/>
</dbReference>
<evidence type="ECO:0000259" key="16">
    <source>
        <dbReference type="PROSITE" id="PS51839"/>
    </source>
</evidence>
<dbReference type="RefSeq" id="WP_008516702.1">
    <property type="nucleotide sequence ID" value="NZ_ACJM01000008.1"/>
</dbReference>
<gene>
    <name evidence="17" type="ORF">DealDRAFT_1773</name>
</gene>
<dbReference type="InterPro" id="IPR009016">
    <property type="entry name" value="Fe_hydrogenase"/>
</dbReference>
<dbReference type="InterPro" id="IPR049830">
    <property type="entry name" value="HndD"/>
</dbReference>
<dbReference type="CDD" id="cd00207">
    <property type="entry name" value="fer2"/>
    <property type="match status" value="1"/>
</dbReference>
<dbReference type="Pfam" id="PF02256">
    <property type="entry name" value="Fe_hyd_SSU"/>
    <property type="match status" value="1"/>
</dbReference>
<dbReference type="STRING" id="555088.DealDRAFT_1773"/>
<dbReference type="EMBL" id="ACJM01000008">
    <property type="protein sequence ID" value="EEG77316.1"/>
    <property type="molecule type" value="Genomic_DNA"/>
</dbReference>
<sequence length="574" mass="62462">MEMVTLKIDGHDVLVEKNATILQAAEKAGLKIPTLCYHPALRPDGNCRVCVVEVAGARSLMAACIAPVTDKMVVNTNTPLVREARRTNLELILANHPLECPTCKRNLNCELQQLALDMGVSEVHYQGRQRELPMDTSSPALVREPDKCIYCGRCVRVCSDVQAVNALDFFNRGFDTEVGPPPGYNLNDSVCVQCGQCATTCPVGAIYEKSVVDDVWQAIADPNKHVVVQAAPAVQVSIAEALGLEPGTPMAGKMAAALRRLGFDRVFTTEFTADLTILEEGTELLGRLKNNGALPLITSCSPGWIKFIEHNFPELLENLSTCKSPQQMFGALAKTYYAEKNGIDPSKIYSVSLMPCTAKKYEAARPEMNSSGYRDVDAVITTRELARMIHEASLDINKLADEQFDAPFGMLTGAATIFGTTGGVAEAALRTLYELVNGQEMPTMEYEPVRGLDGIKESSVNLGGTDVKIAVTSGLANAREVLNRVKNGEAEYHFIEIMACPGGCIGGGGQPIKNGSDNRVARAASIYKVDAANRVRKSHENSAVKQLYKEYLGEPNSHKAHDLLHTHYTPRNRY</sequence>
<evidence type="ECO:0000256" key="3">
    <source>
        <dbReference type="ARBA" id="ARBA00005404"/>
    </source>
</evidence>
<dbReference type="Gene3D" id="3.40.50.1780">
    <property type="match status" value="1"/>
</dbReference>
<evidence type="ECO:0000256" key="2">
    <source>
        <dbReference type="ARBA" id="ARBA00004370"/>
    </source>
</evidence>
<evidence type="ECO:0000256" key="11">
    <source>
        <dbReference type="ARBA" id="ARBA00023027"/>
    </source>
</evidence>
<dbReference type="FunFam" id="3.10.20.740:FF:000004">
    <property type="entry name" value="NADH-quinone oxidoreductase"/>
    <property type="match status" value="1"/>
</dbReference>
<comment type="caution">
    <text evidence="17">The sequence shown here is derived from an EMBL/GenBank/DDBJ whole genome shotgun (WGS) entry which is preliminary data.</text>
</comment>
<evidence type="ECO:0000256" key="10">
    <source>
        <dbReference type="ARBA" id="ARBA00023014"/>
    </source>
</evidence>
<name>C0GH14_DETAL</name>
<dbReference type="Pfam" id="PF12838">
    <property type="entry name" value="Fer4_7"/>
    <property type="match status" value="1"/>
</dbReference>
<protein>
    <submittedName>
        <fullName evidence="17">Hydrogenase, Fe-only</fullName>
    </submittedName>
</protein>
<dbReference type="GO" id="GO:0008901">
    <property type="term" value="F:ferredoxin hydrogenase activity"/>
    <property type="evidence" value="ECO:0007669"/>
    <property type="project" value="InterPro"/>
</dbReference>